<dbReference type="AlphaFoldDB" id="A0AAV5LE37"/>
<evidence type="ECO:0000313" key="7">
    <source>
        <dbReference type="Proteomes" id="UP001054252"/>
    </source>
</evidence>
<dbReference type="InterPro" id="IPR036965">
    <property type="entry name" value="Terpene_synth_N_sf"/>
</dbReference>
<dbReference type="Pfam" id="PF01397">
    <property type="entry name" value="Terpene_synth"/>
    <property type="match status" value="1"/>
</dbReference>
<dbReference type="EMBL" id="BPVZ01000110">
    <property type="protein sequence ID" value="GKV35343.1"/>
    <property type="molecule type" value="Genomic_DNA"/>
</dbReference>
<dbReference type="InterPro" id="IPR008930">
    <property type="entry name" value="Terpenoid_cyclase/PrenylTrfase"/>
</dbReference>
<dbReference type="InterPro" id="IPR044814">
    <property type="entry name" value="Terpene_cyclase_plant_C1"/>
</dbReference>
<evidence type="ECO:0000256" key="3">
    <source>
        <dbReference type="ARBA" id="ARBA00023239"/>
    </source>
</evidence>
<evidence type="ECO:0000256" key="2">
    <source>
        <dbReference type="ARBA" id="ARBA00022842"/>
    </source>
</evidence>
<reference evidence="6 7" key="1">
    <citation type="journal article" date="2021" name="Commun. Biol.">
        <title>The genome of Shorea leprosula (Dipterocarpaceae) highlights the ecological relevance of drought in aseasonal tropical rainforests.</title>
        <authorList>
            <person name="Ng K.K.S."/>
            <person name="Kobayashi M.J."/>
            <person name="Fawcett J.A."/>
            <person name="Hatakeyama M."/>
            <person name="Paape T."/>
            <person name="Ng C.H."/>
            <person name="Ang C.C."/>
            <person name="Tnah L.H."/>
            <person name="Lee C.T."/>
            <person name="Nishiyama T."/>
            <person name="Sese J."/>
            <person name="O'Brien M.J."/>
            <person name="Copetti D."/>
            <person name="Mohd Noor M.I."/>
            <person name="Ong R.C."/>
            <person name="Putra M."/>
            <person name="Sireger I.Z."/>
            <person name="Indrioko S."/>
            <person name="Kosugi Y."/>
            <person name="Izuno A."/>
            <person name="Isagi Y."/>
            <person name="Lee S.L."/>
            <person name="Shimizu K.K."/>
        </authorList>
    </citation>
    <scope>NUCLEOTIDE SEQUENCE [LARGE SCALE GENOMIC DNA]</scope>
    <source>
        <strain evidence="6">214</strain>
    </source>
</reference>
<organism evidence="6 7">
    <name type="scientific">Rubroshorea leprosula</name>
    <dbReference type="NCBI Taxonomy" id="152421"/>
    <lineage>
        <taxon>Eukaryota</taxon>
        <taxon>Viridiplantae</taxon>
        <taxon>Streptophyta</taxon>
        <taxon>Embryophyta</taxon>
        <taxon>Tracheophyta</taxon>
        <taxon>Spermatophyta</taxon>
        <taxon>Magnoliopsida</taxon>
        <taxon>eudicotyledons</taxon>
        <taxon>Gunneridae</taxon>
        <taxon>Pentapetalae</taxon>
        <taxon>rosids</taxon>
        <taxon>malvids</taxon>
        <taxon>Malvales</taxon>
        <taxon>Dipterocarpaceae</taxon>
        <taxon>Rubroshorea</taxon>
    </lineage>
</organism>
<dbReference type="GO" id="GO:0016102">
    <property type="term" value="P:diterpenoid biosynthetic process"/>
    <property type="evidence" value="ECO:0007669"/>
    <property type="project" value="InterPro"/>
</dbReference>
<feature type="domain" description="Terpene synthase metal-binding" evidence="5">
    <location>
        <begin position="277"/>
        <end position="399"/>
    </location>
</feature>
<dbReference type="SUPFAM" id="SSF48576">
    <property type="entry name" value="Terpenoid synthases"/>
    <property type="match status" value="1"/>
</dbReference>
<dbReference type="SUPFAM" id="SSF48239">
    <property type="entry name" value="Terpenoid cyclases/Protein prenyltransferases"/>
    <property type="match status" value="1"/>
</dbReference>
<dbReference type="InterPro" id="IPR001906">
    <property type="entry name" value="Terpene_synth_N"/>
</dbReference>
<dbReference type="PANTHER" id="PTHR31225:SF205">
    <property type="entry name" value="(-)-GERMACRENE D SYNTHASE-LIKE"/>
    <property type="match status" value="1"/>
</dbReference>
<dbReference type="Gene3D" id="1.10.600.10">
    <property type="entry name" value="Farnesyl Diphosphate Synthase"/>
    <property type="match status" value="2"/>
</dbReference>
<dbReference type="InterPro" id="IPR050148">
    <property type="entry name" value="Terpene_synthase-like"/>
</dbReference>
<dbReference type="InterPro" id="IPR008949">
    <property type="entry name" value="Isoprenoid_synthase_dom_sf"/>
</dbReference>
<name>A0AAV5LE37_9ROSI</name>
<feature type="domain" description="Terpene synthase N-terminal" evidence="4">
    <location>
        <begin position="7"/>
        <end position="142"/>
    </location>
</feature>
<evidence type="ECO:0000256" key="1">
    <source>
        <dbReference type="ARBA" id="ARBA00022723"/>
    </source>
</evidence>
<evidence type="ECO:0008006" key="8">
    <source>
        <dbReference type="Google" id="ProtNLM"/>
    </source>
</evidence>
<dbReference type="Proteomes" id="UP001054252">
    <property type="component" value="Unassembled WGS sequence"/>
</dbReference>
<dbReference type="Gene3D" id="1.50.10.130">
    <property type="entry name" value="Terpene synthase, N-terminal domain"/>
    <property type="match status" value="1"/>
</dbReference>
<dbReference type="GO" id="GO:0010333">
    <property type="term" value="F:terpene synthase activity"/>
    <property type="evidence" value="ECO:0007669"/>
    <property type="project" value="InterPro"/>
</dbReference>
<protein>
    <recommendedName>
        <fullName evidence="8">(+)-delta-cadinene synthase</fullName>
    </recommendedName>
</protein>
<evidence type="ECO:0000313" key="6">
    <source>
        <dbReference type="EMBL" id="GKV35343.1"/>
    </source>
</evidence>
<dbReference type="FunFam" id="1.50.10.130:FF:000001">
    <property type="entry name" value="Isoprene synthase, chloroplastic"/>
    <property type="match status" value="1"/>
</dbReference>
<evidence type="ECO:0000259" key="5">
    <source>
        <dbReference type="Pfam" id="PF03936"/>
    </source>
</evidence>
<proteinExistence type="predicted"/>
<sequence length="455" mass="52457">MLTDATTIDLSKKLHLIDMVQHLGIAYHFEIEIENALEKINLGDANYFESNLYTIALGFRLLRQQGIKVSSEIFKKFMDEKGKFKEDVINDVLGMLNLYEAAHLRLHGEDILDEALAFTTSHLESMATKVSPLLAEQIAHALNRPIQKGLPRIEARHYISLYSRETHFASSNAALVRFAKIDFNMVQALHQKEISGITEWWKNLDFSTKLPYARDRVVECYFWIMGAYFEPKYSLARTFLTKVISMTSILDDTYDNYGTNEELELLTKCVERWDIDMKKTMKAYLDEAKWCQEDYVPTIEEYMQVALVSSGYPMLITNSYVGMGEIATKEAFDWISNDPKILKACATICRLMDDIVSHEFEQTRDHVASGVECYMKQYGVSREETVKLFREDVANAWKDINEGFMKPTIFPMPILIVVLNFARVVDFIYKDDDSYTNSHTLKAHIDLLLVDPVIL</sequence>
<feature type="domain" description="Terpene synthase metal-binding" evidence="5">
    <location>
        <begin position="202"/>
        <end position="276"/>
    </location>
</feature>
<evidence type="ECO:0000259" key="4">
    <source>
        <dbReference type="Pfam" id="PF01397"/>
    </source>
</evidence>
<dbReference type="GO" id="GO:0000287">
    <property type="term" value="F:magnesium ion binding"/>
    <property type="evidence" value="ECO:0007669"/>
    <property type="project" value="InterPro"/>
</dbReference>
<gene>
    <name evidence="6" type="ORF">SLEP1_g43624</name>
</gene>
<keyword evidence="2" id="KW-0460">Magnesium</keyword>
<accession>A0AAV5LE37</accession>
<keyword evidence="1" id="KW-0479">Metal-binding</keyword>
<keyword evidence="7" id="KW-1185">Reference proteome</keyword>
<dbReference type="CDD" id="cd00684">
    <property type="entry name" value="Terpene_cyclase_plant_C1"/>
    <property type="match status" value="1"/>
</dbReference>
<dbReference type="InterPro" id="IPR005630">
    <property type="entry name" value="Terpene_synthase_metal-bd"/>
</dbReference>
<comment type="caution">
    <text evidence="6">The sequence shown here is derived from an EMBL/GenBank/DDBJ whole genome shotgun (WGS) entry which is preliminary data.</text>
</comment>
<keyword evidence="3" id="KW-0456">Lyase</keyword>
<dbReference type="PANTHER" id="PTHR31225">
    <property type="entry name" value="OS04G0344100 PROTEIN-RELATED"/>
    <property type="match status" value="1"/>
</dbReference>
<dbReference type="Pfam" id="PF03936">
    <property type="entry name" value="Terpene_synth_C"/>
    <property type="match status" value="2"/>
</dbReference>